<dbReference type="STRING" id="1095629.A0A0C9XKG1"/>
<accession>A0A0C9XKG1</accession>
<proteinExistence type="predicted"/>
<dbReference type="OrthoDB" id="3182376at2759"/>
<name>A0A0C9XKG1_9AGAR</name>
<evidence type="ECO:0000313" key="3">
    <source>
        <dbReference type="Proteomes" id="UP000054477"/>
    </source>
</evidence>
<dbReference type="EMBL" id="KN838713">
    <property type="protein sequence ID" value="KIJ96687.1"/>
    <property type="molecule type" value="Genomic_DNA"/>
</dbReference>
<dbReference type="Proteomes" id="UP000054477">
    <property type="component" value="Unassembled WGS sequence"/>
</dbReference>
<reference evidence="2 3" key="1">
    <citation type="submission" date="2014-04" db="EMBL/GenBank/DDBJ databases">
        <authorList>
            <consortium name="DOE Joint Genome Institute"/>
            <person name="Kuo A."/>
            <person name="Kohler A."/>
            <person name="Nagy L.G."/>
            <person name="Floudas D."/>
            <person name="Copeland A."/>
            <person name="Barry K.W."/>
            <person name="Cichocki N."/>
            <person name="Veneault-Fourrey C."/>
            <person name="LaButti K."/>
            <person name="Lindquist E.A."/>
            <person name="Lipzen A."/>
            <person name="Lundell T."/>
            <person name="Morin E."/>
            <person name="Murat C."/>
            <person name="Sun H."/>
            <person name="Tunlid A."/>
            <person name="Henrissat B."/>
            <person name="Grigoriev I.V."/>
            <person name="Hibbett D.S."/>
            <person name="Martin F."/>
            <person name="Nordberg H.P."/>
            <person name="Cantor M.N."/>
            <person name="Hua S.X."/>
        </authorList>
    </citation>
    <scope>NUCLEOTIDE SEQUENCE [LARGE SCALE GENOMIC DNA]</scope>
    <source>
        <strain evidence="2 3">LaAM-08-1</strain>
    </source>
</reference>
<feature type="region of interest" description="Disordered" evidence="1">
    <location>
        <begin position="1"/>
        <end position="32"/>
    </location>
</feature>
<evidence type="ECO:0000256" key="1">
    <source>
        <dbReference type="SAM" id="MobiDB-lite"/>
    </source>
</evidence>
<gene>
    <name evidence="2" type="ORF">K443DRAFT_10432</name>
</gene>
<keyword evidence="3" id="KW-1185">Reference proteome</keyword>
<feature type="compositionally biased region" description="Basic and acidic residues" evidence="1">
    <location>
        <begin position="201"/>
        <end position="212"/>
    </location>
</feature>
<feature type="compositionally biased region" description="Acidic residues" evidence="1">
    <location>
        <begin position="221"/>
        <end position="232"/>
    </location>
</feature>
<dbReference type="AlphaFoldDB" id="A0A0C9XKG1"/>
<evidence type="ECO:0000313" key="2">
    <source>
        <dbReference type="EMBL" id="KIJ96687.1"/>
    </source>
</evidence>
<protein>
    <submittedName>
        <fullName evidence="2">Uncharacterized protein</fullName>
    </submittedName>
</protein>
<feature type="compositionally biased region" description="Low complexity" evidence="1">
    <location>
        <begin position="237"/>
        <end position="256"/>
    </location>
</feature>
<dbReference type="HOGENOM" id="CLU_799421_0_0_1"/>
<reference evidence="3" key="2">
    <citation type="submission" date="2015-01" db="EMBL/GenBank/DDBJ databases">
        <title>Evolutionary Origins and Diversification of the Mycorrhizal Mutualists.</title>
        <authorList>
            <consortium name="DOE Joint Genome Institute"/>
            <consortium name="Mycorrhizal Genomics Consortium"/>
            <person name="Kohler A."/>
            <person name="Kuo A."/>
            <person name="Nagy L.G."/>
            <person name="Floudas D."/>
            <person name="Copeland A."/>
            <person name="Barry K.W."/>
            <person name="Cichocki N."/>
            <person name="Veneault-Fourrey C."/>
            <person name="LaButti K."/>
            <person name="Lindquist E.A."/>
            <person name="Lipzen A."/>
            <person name="Lundell T."/>
            <person name="Morin E."/>
            <person name="Murat C."/>
            <person name="Riley R."/>
            <person name="Ohm R."/>
            <person name="Sun H."/>
            <person name="Tunlid A."/>
            <person name="Henrissat B."/>
            <person name="Grigoriev I.V."/>
            <person name="Hibbett D.S."/>
            <person name="Martin F."/>
        </authorList>
    </citation>
    <scope>NUCLEOTIDE SEQUENCE [LARGE SCALE GENOMIC DNA]</scope>
    <source>
        <strain evidence="3">LaAM-08-1</strain>
    </source>
</reference>
<feature type="compositionally biased region" description="Basic residues" evidence="1">
    <location>
        <begin position="7"/>
        <end position="22"/>
    </location>
</feature>
<organism evidence="2 3">
    <name type="scientific">Laccaria amethystina LaAM-08-1</name>
    <dbReference type="NCBI Taxonomy" id="1095629"/>
    <lineage>
        <taxon>Eukaryota</taxon>
        <taxon>Fungi</taxon>
        <taxon>Dikarya</taxon>
        <taxon>Basidiomycota</taxon>
        <taxon>Agaricomycotina</taxon>
        <taxon>Agaricomycetes</taxon>
        <taxon>Agaricomycetidae</taxon>
        <taxon>Agaricales</taxon>
        <taxon>Agaricineae</taxon>
        <taxon>Hydnangiaceae</taxon>
        <taxon>Laccaria</taxon>
    </lineage>
</organism>
<sequence length="347" mass="38462">MAPGRNSKGKSRPRPTAQRKSKATASKVGEDGAALLPPSHALLSIGMEKEQIACWIDCHAKAQAWKKVKAKGGKAVFHTKIAEVVFNVPEETPCLREWYQRQPDKFASTIVNYLSWLRMGYLDFNTEFGRTGAGLDYSEVTPGSDIRNLIDKLKQEFLYWECLHSYWRTLPNYNPLTVSSEPGQDLEAQAMALLNGEDTGEQEKDDSAHDNIDSSNGLSQEELEELEADPDADAEHPFSATSFSSPSFGSSHNGNSAAFKPPPSRMSKKPSPTPKPPSSLRKHSALVAFGIDNENDAAISASLQAKKYNWDLTSFTLQKTKLDFLAQCEAAEQQCKHEAHELQMMRL</sequence>
<feature type="region of interest" description="Disordered" evidence="1">
    <location>
        <begin position="199"/>
        <end position="280"/>
    </location>
</feature>